<proteinExistence type="predicted"/>
<reference evidence="3" key="1">
    <citation type="submission" date="2016-10" db="EMBL/GenBank/DDBJ databases">
        <authorList>
            <person name="Varghese N."/>
            <person name="Submissions S."/>
        </authorList>
    </citation>
    <scope>NUCLEOTIDE SEQUENCE [LARGE SCALE GENOMIC DNA]</scope>
    <source>
        <strain evidence="3">CGMCC 1.10119</strain>
    </source>
</reference>
<gene>
    <name evidence="2" type="ORF">SAMN04487949_2085</name>
</gene>
<protein>
    <submittedName>
        <fullName evidence="2">Uncharacterized conserved protein</fullName>
    </submittedName>
</protein>
<organism evidence="2 3">
    <name type="scientific">Halogranum gelatinilyticum</name>
    <dbReference type="NCBI Taxonomy" id="660521"/>
    <lineage>
        <taxon>Archaea</taxon>
        <taxon>Methanobacteriati</taxon>
        <taxon>Methanobacteriota</taxon>
        <taxon>Stenosarchaea group</taxon>
        <taxon>Halobacteria</taxon>
        <taxon>Halobacteriales</taxon>
        <taxon>Haloferacaceae</taxon>
    </lineage>
</organism>
<dbReference type="Gene3D" id="3.40.50.720">
    <property type="entry name" value="NAD(P)-binding Rossmann-like Domain"/>
    <property type="match status" value="1"/>
</dbReference>
<dbReference type="SUPFAM" id="SSF51735">
    <property type="entry name" value="NAD(P)-binding Rossmann-fold domains"/>
    <property type="match status" value="1"/>
</dbReference>
<dbReference type="EMBL" id="FNHL01000002">
    <property type="protein sequence ID" value="SDM56130.1"/>
    <property type="molecule type" value="Genomic_DNA"/>
</dbReference>
<accession>A0A1G9U852</accession>
<evidence type="ECO:0000313" key="3">
    <source>
        <dbReference type="Proteomes" id="UP000199451"/>
    </source>
</evidence>
<dbReference type="Proteomes" id="UP000199451">
    <property type="component" value="Unassembled WGS sequence"/>
</dbReference>
<dbReference type="STRING" id="660521.SAMN04487949_2085"/>
<feature type="domain" description="Saccharopine dehydrogenase NADP binding" evidence="1">
    <location>
        <begin position="4"/>
        <end position="120"/>
    </location>
</feature>
<keyword evidence="3" id="KW-1185">Reference proteome</keyword>
<dbReference type="InterPro" id="IPR005097">
    <property type="entry name" value="Sacchrp_dh_NADP-bd"/>
</dbReference>
<dbReference type="RefSeq" id="WP_089697380.1">
    <property type="nucleotide sequence ID" value="NZ_FNHL01000002.1"/>
</dbReference>
<evidence type="ECO:0000259" key="1">
    <source>
        <dbReference type="Pfam" id="PF03435"/>
    </source>
</evidence>
<dbReference type="PANTHER" id="PTHR43781:SF1">
    <property type="entry name" value="SACCHAROPINE DEHYDROGENASE"/>
    <property type="match status" value="1"/>
</dbReference>
<dbReference type="InterPro" id="IPR036291">
    <property type="entry name" value="NAD(P)-bd_dom_sf"/>
</dbReference>
<dbReference type="PANTHER" id="PTHR43781">
    <property type="entry name" value="SACCHAROPINE DEHYDROGENASE"/>
    <property type="match status" value="1"/>
</dbReference>
<evidence type="ECO:0000313" key="2">
    <source>
        <dbReference type="EMBL" id="SDM56130.1"/>
    </source>
</evidence>
<dbReference type="Pfam" id="PF03435">
    <property type="entry name" value="Sacchrp_dh_NADP"/>
    <property type="match status" value="1"/>
</dbReference>
<dbReference type="OrthoDB" id="194971at2157"/>
<dbReference type="AlphaFoldDB" id="A0A1G9U852"/>
<sequence>MAEVLIYGSYGYTGEHIARTAVDRGWTPVLAGRTEAKVTELADELGLRSRVFDVEDAADQLRDVDVLLNCAGPFARTAEPLARACIETGTDYLDITGEIGVFERLHRMNDAAAEAGVTLMPGVGFDVVPTDCLAAHLHDRLPEATSLALGFDAVGSFSPGTLKTAIEGLGEGGVVRREGRLKQVPAAWKSRNVDFGRGRKTATTVPWGDVATAYYTTGIPTVEVYTPLPRAARLLLRADRVLGGLLERDAVQSVLKRLVDKRVEGPDDEELEEGFVWVWGEATDGRDTVTSRLRTPHTYKLTVETALLTTERVGDGDAPVGYQTPAGAFGPELILDVPGVQRLDD</sequence>
<name>A0A1G9U852_9EURY</name>